<organism evidence="1">
    <name type="scientific">marine sediment metagenome</name>
    <dbReference type="NCBI Taxonomy" id="412755"/>
    <lineage>
        <taxon>unclassified sequences</taxon>
        <taxon>metagenomes</taxon>
        <taxon>ecological metagenomes</taxon>
    </lineage>
</organism>
<comment type="caution">
    <text evidence="1">The sequence shown here is derived from an EMBL/GenBank/DDBJ whole genome shotgun (WGS) entry which is preliminary data.</text>
</comment>
<protein>
    <submittedName>
        <fullName evidence="1">Uncharacterized protein</fullName>
    </submittedName>
</protein>
<accession>A0A0F9M067</accession>
<dbReference type="AlphaFoldDB" id="A0A0F9M067"/>
<reference evidence="1" key="1">
    <citation type="journal article" date="2015" name="Nature">
        <title>Complex archaea that bridge the gap between prokaryotes and eukaryotes.</title>
        <authorList>
            <person name="Spang A."/>
            <person name="Saw J.H."/>
            <person name="Jorgensen S.L."/>
            <person name="Zaremba-Niedzwiedzka K."/>
            <person name="Martijn J."/>
            <person name="Lind A.E."/>
            <person name="van Eijk R."/>
            <person name="Schleper C."/>
            <person name="Guy L."/>
            <person name="Ettema T.J."/>
        </authorList>
    </citation>
    <scope>NUCLEOTIDE SEQUENCE</scope>
</reference>
<sequence length="153" mass="17501">MDNKLKLISEFQCSGCMRGGPTTKNCNDFSIEEAQDYFRCASHVCGTTALTGMGFVNFALGLPNGFNRGGPEMQDKKERWANTFLIRIWSKDKYPDWDKFNIPVWAMEKDGFLFVRTFMPRINRGCTDVIEQGNKQKLCPLAIDVGEFYDEID</sequence>
<proteinExistence type="predicted"/>
<dbReference type="EMBL" id="LAZR01011247">
    <property type="protein sequence ID" value="KKM62672.1"/>
    <property type="molecule type" value="Genomic_DNA"/>
</dbReference>
<gene>
    <name evidence="1" type="ORF">LCGC14_1519320</name>
</gene>
<name>A0A0F9M067_9ZZZZ</name>
<evidence type="ECO:0000313" key="1">
    <source>
        <dbReference type="EMBL" id="KKM62672.1"/>
    </source>
</evidence>